<keyword evidence="2" id="KW-0645">Protease</keyword>
<sequence>MLTTGGNAPDLGNEPPLDAAGSNAEIIDRREVNLRWLGASILIGITGGALIGASVYIAFQGLTSLVEQPRKARYIPYQASAPDNSSATPIIKGDKLVRQSAASDNKNGDALRIPITTKIGNREIIKVRQFIRVATPLSTTSGLYASNIPPFNPMKLMAQGDDNNQTEELPAPQPEITDADVSITRADLTHIVFKENQQTLSDSDALAQLETELSLLKSQGQRSGLPITPQFLLSRPLQSLGQLTDVMGGTNTADNFFSGIEVRVIPENVTNITKDTAAQPDDGDKEYQLKKGETLKAFLLDQRIPATEVDEIIQVLGKSVKVSSLGEGQTIRILYGENPLTNRTDDVLRVTLVSGKKETAIAALSDRGEFVSVMPIEDTSSSNTAVASAKGSSTEEEEEEKNAKLGTARIYESLYETAAKNNMPTDMVQELVKIFGSDVDFQRRVSPGDSIEILYSVDDETGEKPEMLFAAFVTNGEARKLYRYQSDDGSVDYLDSEGRSLKRFLLRKPITDGILRSGFGMRRHPVLRYSKMHTGVDWANKIGTPILAAGNGTIIVAGWKSGYGMRIEIQHANGYVTSYSHQSRFAEGSTVGARVRQGQVIGYVGTTGLSTGPHLHYEVEVNGHLVDPLKIRVPRGRELNGTSLADFVSQRKQIDMILDKAGSSIAVARDSSE</sequence>
<dbReference type="SUPFAM" id="SSF51261">
    <property type="entry name" value="Duplicated hybrid motif"/>
    <property type="match status" value="1"/>
</dbReference>
<protein>
    <submittedName>
        <fullName evidence="10">Peptidoglycan DD-metalloendopeptidase family protein</fullName>
    </submittedName>
</protein>
<dbReference type="InterPro" id="IPR011055">
    <property type="entry name" value="Dup_hybrid_motif"/>
</dbReference>
<evidence type="ECO:0000256" key="6">
    <source>
        <dbReference type="ARBA" id="ARBA00023049"/>
    </source>
</evidence>
<feature type="transmembrane region" description="Helical" evidence="8">
    <location>
        <begin position="36"/>
        <end position="59"/>
    </location>
</feature>
<dbReference type="InterPro" id="IPR016047">
    <property type="entry name" value="M23ase_b-sheet_dom"/>
</dbReference>
<organism evidence="10 11">
    <name type="scientific">Hohaiivirga grylli</name>
    <dbReference type="NCBI Taxonomy" id="3133970"/>
    <lineage>
        <taxon>Bacteria</taxon>
        <taxon>Pseudomonadati</taxon>
        <taxon>Pseudomonadota</taxon>
        <taxon>Alphaproteobacteria</taxon>
        <taxon>Hyphomicrobiales</taxon>
        <taxon>Methylobacteriaceae</taxon>
        <taxon>Hohaiivirga</taxon>
    </lineage>
</organism>
<evidence type="ECO:0000313" key="10">
    <source>
        <dbReference type="EMBL" id="MEN3931718.1"/>
    </source>
</evidence>
<feature type="compositionally biased region" description="Polar residues" evidence="7">
    <location>
        <begin position="381"/>
        <end position="392"/>
    </location>
</feature>
<evidence type="ECO:0000256" key="3">
    <source>
        <dbReference type="ARBA" id="ARBA00022723"/>
    </source>
</evidence>
<dbReference type="Gene3D" id="2.70.70.10">
    <property type="entry name" value="Glucose Permease (Domain IIA)"/>
    <property type="match status" value="1"/>
</dbReference>
<name>A0ABV0BMA4_9HYPH</name>
<evidence type="ECO:0000256" key="5">
    <source>
        <dbReference type="ARBA" id="ARBA00022833"/>
    </source>
</evidence>
<dbReference type="Gene3D" id="3.10.450.350">
    <property type="match status" value="1"/>
</dbReference>
<dbReference type="PANTHER" id="PTHR21666">
    <property type="entry name" value="PEPTIDASE-RELATED"/>
    <property type="match status" value="1"/>
</dbReference>
<accession>A0ABV0BMA4</accession>
<dbReference type="EMBL" id="JBBYXI010000004">
    <property type="protein sequence ID" value="MEN3931718.1"/>
    <property type="molecule type" value="Genomic_DNA"/>
</dbReference>
<keyword evidence="8" id="KW-0812">Transmembrane</keyword>
<keyword evidence="3" id="KW-0479">Metal-binding</keyword>
<evidence type="ECO:0000256" key="8">
    <source>
        <dbReference type="SAM" id="Phobius"/>
    </source>
</evidence>
<gene>
    <name evidence="10" type="ORF">WJT86_11695</name>
</gene>
<dbReference type="CDD" id="cd12797">
    <property type="entry name" value="M23_peptidase"/>
    <property type="match status" value="1"/>
</dbReference>
<evidence type="ECO:0000313" key="11">
    <source>
        <dbReference type="Proteomes" id="UP001418637"/>
    </source>
</evidence>
<keyword evidence="4" id="KW-0378">Hydrolase</keyword>
<feature type="region of interest" description="Disordered" evidence="7">
    <location>
        <begin position="381"/>
        <end position="403"/>
    </location>
</feature>
<dbReference type="InterPro" id="IPR050570">
    <property type="entry name" value="Cell_wall_metabolism_enzyme"/>
</dbReference>
<comment type="caution">
    <text evidence="10">The sequence shown here is derived from an EMBL/GenBank/DDBJ whole genome shotgun (WGS) entry which is preliminary data.</text>
</comment>
<keyword evidence="11" id="KW-1185">Reference proteome</keyword>
<keyword evidence="8" id="KW-0472">Membrane</keyword>
<comment type="cofactor">
    <cofactor evidence="1">
        <name>Zn(2+)</name>
        <dbReference type="ChEBI" id="CHEBI:29105"/>
    </cofactor>
</comment>
<dbReference type="PANTHER" id="PTHR21666:SF288">
    <property type="entry name" value="CELL DIVISION PROTEIN YTFB"/>
    <property type="match status" value="1"/>
</dbReference>
<proteinExistence type="predicted"/>
<keyword evidence="6" id="KW-0482">Metalloprotease</keyword>
<dbReference type="RefSeq" id="WP_346337757.1">
    <property type="nucleotide sequence ID" value="NZ_JBBYXI010000004.1"/>
</dbReference>
<evidence type="ECO:0000256" key="1">
    <source>
        <dbReference type="ARBA" id="ARBA00001947"/>
    </source>
</evidence>
<keyword evidence="5" id="KW-0862">Zinc</keyword>
<evidence type="ECO:0000256" key="4">
    <source>
        <dbReference type="ARBA" id="ARBA00022801"/>
    </source>
</evidence>
<evidence type="ECO:0000259" key="9">
    <source>
        <dbReference type="Pfam" id="PF01551"/>
    </source>
</evidence>
<keyword evidence="8" id="KW-1133">Transmembrane helix</keyword>
<evidence type="ECO:0000256" key="7">
    <source>
        <dbReference type="SAM" id="MobiDB-lite"/>
    </source>
</evidence>
<feature type="domain" description="M23ase beta-sheet core" evidence="9">
    <location>
        <begin position="531"/>
        <end position="628"/>
    </location>
</feature>
<reference evidence="10 11" key="1">
    <citation type="submission" date="2024-04" db="EMBL/GenBank/DDBJ databases">
        <title>A novel species isolated from cricket.</title>
        <authorList>
            <person name="Wang H.-C."/>
        </authorList>
    </citation>
    <scope>NUCLEOTIDE SEQUENCE [LARGE SCALE GENOMIC DNA]</scope>
    <source>
        <strain evidence="10 11">WL0021</strain>
    </source>
</reference>
<dbReference type="Pfam" id="PF01551">
    <property type="entry name" value="Peptidase_M23"/>
    <property type="match status" value="1"/>
</dbReference>
<dbReference type="Proteomes" id="UP001418637">
    <property type="component" value="Unassembled WGS sequence"/>
</dbReference>
<evidence type="ECO:0000256" key="2">
    <source>
        <dbReference type="ARBA" id="ARBA00022670"/>
    </source>
</evidence>